<dbReference type="PRINTS" id="PR00118">
    <property type="entry name" value="BLACTAMASEA"/>
</dbReference>
<dbReference type="InterPro" id="IPR000871">
    <property type="entry name" value="Beta-lactam_class-A"/>
</dbReference>
<dbReference type="AlphaFoldDB" id="A0A364NQZ1"/>
<comment type="caution">
    <text evidence="9">The sequence shown here is derived from an EMBL/GenBank/DDBJ whole genome shotgun (WGS) entry which is preliminary data.</text>
</comment>
<protein>
    <recommendedName>
        <fullName evidence="3 6">Beta-lactamase</fullName>
        <ecNumber evidence="3 6">3.5.2.6</ecNumber>
    </recommendedName>
</protein>
<dbReference type="Pfam" id="PF13354">
    <property type="entry name" value="Beta-lactamase2"/>
    <property type="match status" value="1"/>
</dbReference>
<dbReference type="RefSeq" id="WP_112157768.1">
    <property type="nucleotide sequence ID" value="NZ_QKRX01000002.1"/>
</dbReference>
<dbReference type="GO" id="GO:0008800">
    <property type="term" value="F:beta-lactamase activity"/>
    <property type="evidence" value="ECO:0007669"/>
    <property type="project" value="UniProtKB-UniRule"/>
</dbReference>
<dbReference type="InterPro" id="IPR045155">
    <property type="entry name" value="Beta-lactam_cat"/>
</dbReference>
<keyword evidence="5 6" id="KW-0046">Antibiotic resistance</keyword>
<feature type="domain" description="Beta-lactamase class A catalytic" evidence="8">
    <location>
        <begin position="49"/>
        <end position="263"/>
    </location>
</feature>
<evidence type="ECO:0000313" key="10">
    <source>
        <dbReference type="Proteomes" id="UP000250744"/>
    </source>
</evidence>
<dbReference type="InterPro" id="IPR023650">
    <property type="entry name" value="Beta-lactam_class-A_AS"/>
</dbReference>
<feature type="signal peptide" evidence="7">
    <location>
        <begin position="1"/>
        <end position="27"/>
    </location>
</feature>
<dbReference type="Proteomes" id="UP000250744">
    <property type="component" value="Unassembled WGS sequence"/>
</dbReference>
<proteinExistence type="inferred from homology"/>
<dbReference type="OrthoDB" id="9784149at2"/>
<comment type="similarity">
    <text evidence="2 6">Belongs to the class-A beta-lactamase family.</text>
</comment>
<keyword evidence="7" id="KW-0732">Signal</keyword>
<feature type="chain" id="PRO_5016983767" description="Beta-lactamase" evidence="7">
    <location>
        <begin position="28"/>
        <end position="294"/>
    </location>
</feature>
<evidence type="ECO:0000256" key="3">
    <source>
        <dbReference type="ARBA" id="ARBA00012865"/>
    </source>
</evidence>
<dbReference type="GO" id="GO:0030655">
    <property type="term" value="P:beta-lactam antibiotic catabolic process"/>
    <property type="evidence" value="ECO:0007669"/>
    <property type="project" value="InterPro"/>
</dbReference>
<evidence type="ECO:0000313" key="9">
    <source>
        <dbReference type="EMBL" id="RAU19442.1"/>
    </source>
</evidence>
<dbReference type="Gene3D" id="3.40.710.10">
    <property type="entry name" value="DD-peptidase/beta-lactamase superfamily"/>
    <property type="match status" value="1"/>
</dbReference>
<dbReference type="EC" id="3.5.2.6" evidence="3 6"/>
<dbReference type="PANTHER" id="PTHR35333">
    <property type="entry name" value="BETA-LACTAMASE"/>
    <property type="match status" value="1"/>
</dbReference>
<evidence type="ECO:0000256" key="1">
    <source>
        <dbReference type="ARBA" id="ARBA00001526"/>
    </source>
</evidence>
<dbReference type="PROSITE" id="PS00146">
    <property type="entry name" value="BETA_LACTAMASE_A"/>
    <property type="match status" value="1"/>
</dbReference>
<evidence type="ECO:0000256" key="5">
    <source>
        <dbReference type="ARBA" id="ARBA00023251"/>
    </source>
</evidence>
<keyword evidence="10" id="KW-1185">Reference proteome</keyword>
<reference evidence="9 10" key="1">
    <citation type="submission" date="2018-06" db="EMBL/GenBank/DDBJ databases">
        <title>Nitrincola tibetense sp. nov., isolated from Lake XuguoCo on Tibetan Plateau.</title>
        <authorList>
            <person name="Xing P."/>
        </authorList>
    </citation>
    <scope>NUCLEOTIDE SEQUENCE [LARGE SCALE GENOMIC DNA]</scope>
    <source>
        <strain evidence="10">xg18</strain>
    </source>
</reference>
<dbReference type="InterPro" id="IPR012338">
    <property type="entry name" value="Beta-lactam/transpept-like"/>
</dbReference>
<dbReference type="SUPFAM" id="SSF56601">
    <property type="entry name" value="beta-lactamase/transpeptidase-like"/>
    <property type="match status" value="1"/>
</dbReference>
<organism evidence="9 10">
    <name type="scientific">Nitrincola tibetensis</name>
    <dbReference type="NCBI Taxonomy" id="2219697"/>
    <lineage>
        <taxon>Bacteria</taxon>
        <taxon>Pseudomonadati</taxon>
        <taxon>Pseudomonadota</taxon>
        <taxon>Gammaproteobacteria</taxon>
        <taxon>Oceanospirillales</taxon>
        <taxon>Oceanospirillaceae</taxon>
        <taxon>Nitrincola</taxon>
    </lineage>
</organism>
<evidence type="ECO:0000256" key="2">
    <source>
        <dbReference type="ARBA" id="ARBA00009009"/>
    </source>
</evidence>
<dbReference type="GO" id="GO:0046677">
    <property type="term" value="P:response to antibiotic"/>
    <property type="evidence" value="ECO:0007669"/>
    <property type="project" value="UniProtKB-UniRule"/>
</dbReference>
<evidence type="ECO:0000256" key="4">
    <source>
        <dbReference type="ARBA" id="ARBA00022801"/>
    </source>
</evidence>
<dbReference type="PANTHER" id="PTHR35333:SF3">
    <property type="entry name" value="BETA-LACTAMASE-TYPE TRANSPEPTIDASE FOLD CONTAINING PROTEIN"/>
    <property type="match status" value="1"/>
</dbReference>
<comment type="catalytic activity">
    <reaction evidence="1 6">
        <text>a beta-lactam + H2O = a substituted beta-amino acid</text>
        <dbReference type="Rhea" id="RHEA:20401"/>
        <dbReference type="ChEBI" id="CHEBI:15377"/>
        <dbReference type="ChEBI" id="CHEBI:35627"/>
        <dbReference type="ChEBI" id="CHEBI:140347"/>
        <dbReference type="EC" id="3.5.2.6"/>
    </reaction>
</comment>
<accession>A0A364NQZ1</accession>
<sequence length="294" mass="32347">MSKRRGPLFLSGILSVCLMLPSVFVQAQDDALMTELQRIENVLDARIGFSAYDSETGVRWEYNADQRFAMSSTFKTLACAALLQRVDSNEEQLERKVSFSKSDLVTYSPITEQHADSREMSLFELCEATLTTSDNTAANLILQAIGGPEVVTEFARGIGDNVTRLDRWETELNQATPNDDRDTTTPNAMVGNLKGLLLGDVLSPNSKSQLREWLVGNKVADGLFRASMPAEWVIADRTGAGGFGSRAITAVIWPPERLPILVAFYITETTASFEDRNTAIAELGSVIRDVIEAK</sequence>
<gene>
    <name evidence="9" type="ORF">DN062_04090</name>
</gene>
<dbReference type="EMBL" id="QKRX01000002">
    <property type="protein sequence ID" value="RAU19442.1"/>
    <property type="molecule type" value="Genomic_DNA"/>
</dbReference>
<evidence type="ECO:0000256" key="7">
    <source>
        <dbReference type="SAM" id="SignalP"/>
    </source>
</evidence>
<evidence type="ECO:0000256" key="6">
    <source>
        <dbReference type="RuleBase" id="RU361140"/>
    </source>
</evidence>
<dbReference type="NCBIfam" id="NF033103">
    <property type="entry name" value="bla_class_A"/>
    <property type="match status" value="1"/>
</dbReference>
<evidence type="ECO:0000259" key="8">
    <source>
        <dbReference type="Pfam" id="PF13354"/>
    </source>
</evidence>
<name>A0A364NQZ1_9GAMM</name>
<keyword evidence="4 6" id="KW-0378">Hydrolase</keyword>